<dbReference type="RefSeq" id="WP_203930693.1">
    <property type="nucleotide sequence ID" value="NZ_BOPH01000082.1"/>
</dbReference>
<feature type="compositionally biased region" description="Pro residues" evidence="1">
    <location>
        <begin position="26"/>
        <end position="38"/>
    </location>
</feature>
<dbReference type="AlphaFoldDB" id="A0A8J3ZV84"/>
<evidence type="ECO:0000256" key="2">
    <source>
        <dbReference type="SAM" id="Phobius"/>
    </source>
</evidence>
<keyword evidence="2" id="KW-1133">Transmembrane helix</keyword>
<feature type="compositionally biased region" description="Low complexity" evidence="1">
    <location>
        <begin position="106"/>
        <end position="123"/>
    </location>
</feature>
<feature type="region of interest" description="Disordered" evidence="1">
    <location>
        <begin position="102"/>
        <end position="124"/>
    </location>
</feature>
<feature type="region of interest" description="Disordered" evidence="1">
    <location>
        <begin position="1"/>
        <end position="69"/>
    </location>
</feature>
<evidence type="ECO:0000313" key="3">
    <source>
        <dbReference type="EMBL" id="GIJ70802.1"/>
    </source>
</evidence>
<comment type="caution">
    <text evidence="3">The sequence shown here is derived from an EMBL/GenBank/DDBJ whole genome shotgun (WGS) entry which is preliminary data.</text>
</comment>
<proteinExistence type="predicted"/>
<evidence type="ECO:0000313" key="4">
    <source>
        <dbReference type="Proteomes" id="UP000635606"/>
    </source>
</evidence>
<gene>
    <name evidence="3" type="ORF">Voc01_057190</name>
</gene>
<keyword evidence="2" id="KW-0812">Transmembrane</keyword>
<accession>A0A8J3ZV84</accession>
<organism evidence="3 4">
    <name type="scientific">Virgisporangium ochraceum</name>
    <dbReference type="NCBI Taxonomy" id="65505"/>
    <lineage>
        <taxon>Bacteria</taxon>
        <taxon>Bacillati</taxon>
        <taxon>Actinomycetota</taxon>
        <taxon>Actinomycetes</taxon>
        <taxon>Micromonosporales</taxon>
        <taxon>Micromonosporaceae</taxon>
        <taxon>Virgisporangium</taxon>
    </lineage>
</organism>
<evidence type="ECO:0000256" key="1">
    <source>
        <dbReference type="SAM" id="MobiDB-lite"/>
    </source>
</evidence>
<feature type="compositionally biased region" description="Pro residues" evidence="1">
    <location>
        <begin position="50"/>
        <end position="69"/>
    </location>
</feature>
<sequence>MTQPGQPYEHYEVPPAGQEYTGQYDPQPPYPYAGPPHQPYSAQPYNQPYSAPPQPFREPGYPQPQPPAPPRFNSGLIALLASLGVLAVVAVAVVIVTVVRSGDDQPSAGPAPTASGAATTAPAQVGPVDPCLVGNWKQTTYSSPFDLSKITLDGKKMGEVKLSGSGRTWKITVDGKGTEDWSKAQYTGRTADGHNVVATFTGTNEWTLKTANNQILFTSTGSDVVITITVDGKQQLNESVKPFNNPLPYECSSNSWTAKSLTDPDANTIYQRTD</sequence>
<keyword evidence="2" id="KW-0472">Membrane</keyword>
<dbReference type="Proteomes" id="UP000635606">
    <property type="component" value="Unassembled WGS sequence"/>
</dbReference>
<name>A0A8J3ZV84_9ACTN</name>
<reference evidence="3" key="1">
    <citation type="submission" date="2021-01" db="EMBL/GenBank/DDBJ databases">
        <title>Whole genome shotgun sequence of Virgisporangium ochraceum NBRC 16418.</title>
        <authorList>
            <person name="Komaki H."/>
            <person name="Tamura T."/>
        </authorList>
    </citation>
    <scope>NUCLEOTIDE SEQUENCE</scope>
    <source>
        <strain evidence="3">NBRC 16418</strain>
    </source>
</reference>
<keyword evidence="4" id="KW-1185">Reference proteome</keyword>
<feature type="transmembrane region" description="Helical" evidence="2">
    <location>
        <begin position="76"/>
        <end position="99"/>
    </location>
</feature>
<protein>
    <submittedName>
        <fullName evidence="3">Uncharacterized protein</fullName>
    </submittedName>
</protein>
<dbReference type="EMBL" id="BOPH01000082">
    <property type="protein sequence ID" value="GIJ70802.1"/>
    <property type="molecule type" value="Genomic_DNA"/>
</dbReference>